<dbReference type="PIRSF" id="PIRSF002825">
    <property type="entry name" value="CfbpA"/>
    <property type="match status" value="1"/>
</dbReference>
<dbReference type="GO" id="GO:0006826">
    <property type="term" value="P:iron ion transport"/>
    <property type="evidence" value="ECO:0007669"/>
    <property type="project" value="UniProtKB-KW"/>
</dbReference>
<dbReference type="PANTHER" id="PTHR30006:SF15">
    <property type="entry name" value="IRON-UTILIZATION PERIPLASMIC PROTEIN"/>
    <property type="match status" value="1"/>
</dbReference>
<keyword evidence="4" id="KW-0408">Iron</keyword>
<keyword evidence="3" id="KW-0732">Signal</keyword>
<dbReference type="GO" id="GO:0030288">
    <property type="term" value="C:outer membrane-bounded periplasmic space"/>
    <property type="evidence" value="ECO:0007669"/>
    <property type="project" value="TreeGrafter"/>
</dbReference>
<name>A0A2M8QDC1_9CHLR</name>
<dbReference type="EMBL" id="PGTN01000035">
    <property type="protein sequence ID" value="PJF47801.1"/>
    <property type="molecule type" value="Genomic_DNA"/>
</dbReference>
<keyword evidence="2" id="KW-0813">Transport</keyword>
<dbReference type="Gene3D" id="3.40.190.10">
    <property type="entry name" value="Periplasmic binding protein-like II"/>
    <property type="match status" value="2"/>
</dbReference>
<dbReference type="InterPro" id="IPR006059">
    <property type="entry name" value="SBP"/>
</dbReference>
<evidence type="ECO:0000256" key="3">
    <source>
        <dbReference type="ARBA" id="ARBA00022729"/>
    </source>
</evidence>
<proteinExistence type="inferred from homology"/>
<evidence type="ECO:0000313" key="6">
    <source>
        <dbReference type="Proteomes" id="UP000230790"/>
    </source>
</evidence>
<dbReference type="SUPFAM" id="SSF53850">
    <property type="entry name" value="Periplasmic binding protein-like II"/>
    <property type="match status" value="1"/>
</dbReference>
<evidence type="ECO:0000256" key="2">
    <source>
        <dbReference type="ARBA" id="ARBA00022496"/>
    </source>
</evidence>
<keyword evidence="4" id="KW-0479">Metal-binding</keyword>
<evidence type="ECO:0000313" key="5">
    <source>
        <dbReference type="EMBL" id="PJF47801.1"/>
    </source>
</evidence>
<dbReference type="PANTHER" id="PTHR30006">
    <property type="entry name" value="THIAMINE-BINDING PERIPLASMIC PROTEIN-RELATED"/>
    <property type="match status" value="1"/>
</dbReference>
<keyword evidence="2" id="KW-0406">Ion transport</keyword>
<comment type="similarity">
    <text evidence="1">Belongs to the bacterial solute-binding protein 1 family.</text>
</comment>
<dbReference type="Proteomes" id="UP000230790">
    <property type="component" value="Unassembled WGS sequence"/>
</dbReference>
<accession>A0A2M8QDC1</accession>
<protein>
    <submittedName>
        <fullName evidence="5">Fe(3+) ABC transporter substrate-binding protein</fullName>
    </submittedName>
</protein>
<dbReference type="Pfam" id="PF13416">
    <property type="entry name" value="SBP_bac_8"/>
    <property type="match status" value="1"/>
</dbReference>
<feature type="binding site" evidence="4">
    <location>
        <position position="26"/>
    </location>
    <ligand>
        <name>Fe cation</name>
        <dbReference type="ChEBI" id="CHEBI:24875"/>
    </ligand>
</feature>
<dbReference type="GO" id="GO:0046872">
    <property type="term" value="F:metal ion binding"/>
    <property type="evidence" value="ECO:0007669"/>
    <property type="project" value="UniProtKB-KW"/>
</dbReference>
<gene>
    <name evidence="5" type="ORF">CUN48_06895</name>
</gene>
<feature type="binding site" evidence="4">
    <location>
        <position position="213"/>
    </location>
    <ligand>
        <name>Fe cation</name>
        <dbReference type="ChEBI" id="CHEBI:24875"/>
    </ligand>
</feature>
<comment type="caution">
    <text evidence="5">The sequence shown here is derived from an EMBL/GenBank/DDBJ whole genome shotgun (WGS) entry which is preliminary data.</text>
</comment>
<reference evidence="5 6" key="1">
    <citation type="submission" date="2017-11" db="EMBL/GenBank/DDBJ databases">
        <title>Evolution of Phototrophy in the Chloroflexi Phylum Driven by Horizontal Gene Transfer.</title>
        <authorList>
            <person name="Ward L.M."/>
            <person name="Hemp J."/>
            <person name="Shih P.M."/>
            <person name="Mcglynn S.E."/>
            <person name="Fischer W."/>
        </authorList>
    </citation>
    <scope>NUCLEOTIDE SEQUENCE [LARGE SCALE GENOMIC DNA]</scope>
    <source>
        <strain evidence="5">JP3_7</strain>
    </source>
</reference>
<evidence type="ECO:0000256" key="4">
    <source>
        <dbReference type="PIRSR" id="PIRSR002825-1"/>
    </source>
</evidence>
<feature type="binding site" evidence="4">
    <location>
        <position position="212"/>
    </location>
    <ligand>
        <name>Fe cation</name>
        <dbReference type="ChEBI" id="CHEBI:24875"/>
    </ligand>
</feature>
<dbReference type="InterPro" id="IPR026045">
    <property type="entry name" value="Ferric-bd"/>
</dbReference>
<evidence type="ECO:0000256" key="1">
    <source>
        <dbReference type="ARBA" id="ARBA00008520"/>
    </source>
</evidence>
<organism evidence="5 6">
    <name type="scientific">Candidatus Thermofonsia Clade 3 bacterium</name>
    <dbReference type="NCBI Taxonomy" id="2364212"/>
    <lineage>
        <taxon>Bacteria</taxon>
        <taxon>Bacillati</taxon>
        <taxon>Chloroflexota</taxon>
        <taxon>Candidatus Thermofontia</taxon>
        <taxon>Candidatus Thermofonsia Clade 3</taxon>
    </lineage>
</organism>
<keyword evidence="2" id="KW-0410">Iron transport</keyword>
<dbReference type="AlphaFoldDB" id="A0A2M8QDC1"/>
<sequence length="328" mass="36106">MVSLSLTQPAPTAAQTKVVNVYSARHYGALEKVFAEFTRETGIQVRLSNASTQALLERLRAEGPQTPADVFFVIDVGTLQIAAEEGLLQPLQSEVLNAVIPPELRDPKGRWYALSLRYRTLMYNPAKVKPSELSTYEALADRKWRGRLCMRPATHIYTVSLVASMIANLGERRTEQVVRGWMANRPIFIDSDSRILDTIAAGKCDVGITNHYYLGNKLKSDPNFPVKLFWANQKDRGVQVNLSGAGVTANAPNRENAVKLLEWLATRGQDPGVAGLPGGNSEYPVNPSAQPPEVLSQFGSFKADLASLPQYGPLQTKAIKLLERVGYK</sequence>